<dbReference type="Proteomes" id="UP000249134">
    <property type="component" value="Chromosome 1"/>
</dbReference>
<organism evidence="1 2">
    <name type="scientific">Lederbergia lenta</name>
    <name type="common">Bacillus lentus</name>
    <dbReference type="NCBI Taxonomy" id="1467"/>
    <lineage>
        <taxon>Bacteria</taxon>
        <taxon>Bacillati</taxon>
        <taxon>Bacillota</taxon>
        <taxon>Bacilli</taxon>
        <taxon>Bacillales</taxon>
        <taxon>Bacillaceae</taxon>
        <taxon>Lederbergia</taxon>
    </lineage>
</organism>
<gene>
    <name evidence="1" type="ORF">NCTC4824_01736</name>
</gene>
<dbReference type="KEGG" id="blen:NCTC4824_01736"/>
<protein>
    <submittedName>
        <fullName evidence="1">Uncharacterized protein</fullName>
    </submittedName>
</protein>
<name>A0A2X4VV28_LEDLE</name>
<accession>A0A2X4VV28</accession>
<keyword evidence="2" id="KW-1185">Reference proteome</keyword>
<reference evidence="1 2" key="1">
    <citation type="submission" date="2018-06" db="EMBL/GenBank/DDBJ databases">
        <authorList>
            <consortium name="Pathogen Informatics"/>
            <person name="Doyle S."/>
        </authorList>
    </citation>
    <scope>NUCLEOTIDE SEQUENCE [LARGE SCALE GENOMIC DNA]</scope>
    <source>
        <strain evidence="1 2">NCTC4824</strain>
    </source>
</reference>
<dbReference type="STRING" id="1348624.GCA_001591545_00815"/>
<evidence type="ECO:0000313" key="2">
    <source>
        <dbReference type="Proteomes" id="UP000249134"/>
    </source>
</evidence>
<dbReference type="AlphaFoldDB" id="A0A2X4VV28"/>
<evidence type="ECO:0000313" key="1">
    <source>
        <dbReference type="EMBL" id="SQI56097.1"/>
    </source>
</evidence>
<proteinExistence type="predicted"/>
<sequence length="43" mass="5017">MVWKSEIKKVKYMQMQNPQNKFSAGFLSQSKIKFSTLLLASSY</sequence>
<dbReference type="EMBL" id="LS483476">
    <property type="protein sequence ID" value="SQI56097.1"/>
    <property type="molecule type" value="Genomic_DNA"/>
</dbReference>